<evidence type="ECO:0000256" key="1">
    <source>
        <dbReference type="SAM" id="MobiDB-lite"/>
    </source>
</evidence>
<reference evidence="2" key="2">
    <citation type="submission" date="2020-09" db="EMBL/GenBank/DDBJ databases">
        <authorList>
            <person name="Sun Q."/>
            <person name="Kim S."/>
        </authorList>
    </citation>
    <scope>NUCLEOTIDE SEQUENCE</scope>
    <source>
        <strain evidence="2">KCTC 23077</strain>
    </source>
</reference>
<accession>A0A918SV00</accession>
<comment type="caution">
    <text evidence="2">The sequence shown here is derived from an EMBL/GenBank/DDBJ whole genome shotgun (WGS) entry which is preliminary data.</text>
</comment>
<gene>
    <name evidence="2" type="ORF">GCM10007067_06710</name>
</gene>
<evidence type="ECO:0000313" key="3">
    <source>
        <dbReference type="Proteomes" id="UP000646426"/>
    </source>
</evidence>
<evidence type="ECO:0008006" key="4">
    <source>
        <dbReference type="Google" id="ProtNLM"/>
    </source>
</evidence>
<dbReference type="Proteomes" id="UP000646426">
    <property type="component" value="Unassembled WGS sequence"/>
</dbReference>
<dbReference type="RefSeq" id="WP_189453298.1">
    <property type="nucleotide sequence ID" value="NZ_BMYD01000001.1"/>
</dbReference>
<dbReference type="AlphaFoldDB" id="A0A918SV00"/>
<protein>
    <recommendedName>
        <fullName evidence="4">DUF2384 domain-containing protein</fullName>
    </recommendedName>
</protein>
<sequence length="182" mass="19830">MTTLDHSYAVDDADLLARVGQLLDLDLHSGDDLRRLAASGVSARAFNEFARRLPLPKRLLRSVLHRQRRGGGLRLSPLESEAVLRIARTYALAQLVLSDDHRALAWFTTPAAYLDQYTALSPLELSLTDTGARLIESRLRAHAKASTPDAATDALRPRAGMPPPCSAASARREDDSGPVARL</sequence>
<organism evidence="2 3">
    <name type="scientific">Cognatilysobacter bugurensis</name>
    <dbReference type="NCBI Taxonomy" id="543356"/>
    <lineage>
        <taxon>Bacteria</taxon>
        <taxon>Pseudomonadati</taxon>
        <taxon>Pseudomonadota</taxon>
        <taxon>Gammaproteobacteria</taxon>
        <taxon>Lysobacterales</taxon>
        <taxon>Lysobacteraceae</taxon>
        <taxon>Cognatilysobacter</taxon>
    </lineage>
</organism>
<reference evidence="2" key="1">
    <citation type="journal article" date="2014" name="Int. J. Syst. Evol. Microbiol.">
        <title>Complete genome sequence of Corynebacterium casei LMG S-19264T (=DSM 44701T), isolated from a smear-ripened cheese.</title>
        <authorList>
            <consortium name="US DOE Joint Genome Institute (JGI-PGF)"/>
            <person name="Walter F."/>
            <person name="Albersmeier A."/>
            <person name="Kalinowski J."/>
            <person name="Ruckert C."/>
        </authorList>
    </citation>
    <scope>NUCLEOTIDE SEQUENCE</scope>
    <source>
        <strain evidence="2">KCTC 23077</strain>
    </source>
</reference>
<evidence type="ECO:0000313" key="2">
    <source>
        <dbReference type="EMBL" id="GHA72781.1"/>
    </source>
</evidence>
<keyword evidence="3" id="KW-1185">Reference proteome</keyword>
<proteinExistence type="predicted"/>
<feature type="region of interest" description="Disordered" evidence="1">
    <location>
        <begin position="145"/>
        <end position="182"/>
    </location>
</feature>
<dbReference type="EMBL" id="BMYD01000001">
    <property type="protein sequence ID" value="GHA72781.1"/>
    <property type="molecule type" value="Genomic_DNA"/>
</dbReference>
<name>A0A918SV00_9GAMM</name>